<keyword evidence="2" id="KW-1185">Reference proteome</keyword>
<dbReference type="AlphaFoldDB" id="A0A1J1HRD0"/>
<reference evidence="1 2" key="1">
    <citation type="submission" date="2015-04" db="EMBL/GenBank/DDBJ databases">
        <authorList>
            <person name="Syromyatnikov M.Y."/>
            <person name="Popov V.N."/>
        </authorList>
    </citation>
    <scope>NUCLEOTIDE SEQUENCE [LARGE SCALE GENOMIC DNA]</scope>
</reference>
<evidence type="ECO:0000313" key="2">
    <source>
        <dbReference type="Proteomes" id="UP000183832"/>
    </source>
</evidence>
<dbReference type="EMBL" id="CVRI01000020">
    <property type="protein sequence ID" value="CRK90632.1"/>
    <property type="molecule type" value="Genomic_DNA"/>
</dbReference>
<evidence type="ECO:0000313" key="1">
    <source>
        <dbReference type="EMBL" id="CRK90632.1"/>
    </source>
</evidence>
<accession>A0A1J1HRD0</accession>
<name>A0A1J1HRD0_9DIPT</name>
<organism evidence="1 2">
    <name type="scientific">Clunio marinus</name>
    <dbReference type="NCBI Taxonomy" id="568069"/>
    <lineage>
        <taxon>Eukaryota</taxon>
        <taxon>Metazoa</taxon>
        <taxon>Ecdysozoa</taxon>
        <taxon>Arthropoda</taxon>
        <taxon>Hexapoda</taxon>
        <taxon>Insecta</taxon>
        <taxon>Pterygota</taxon>
        <taxon>Neoptera</taxon>
        <taxon>Endopterygota</taxon>
        <taxon>Diptera</taxon>
        <taxon>Nematocera</taxon>
        <taxon>Chironomoidea</taxon>
        <taxon>Chironomidae</taxon>
        <taxon>Clunio</taxon>
    </lineage>
</organism>
<sequence>MFYFLMLEIEAEDETEEERKGIGRRFEGFCEKMKKNIVIGIVAVAVTGYVGWKIFEYFKKKEGIEMEFKEEEKLLEDDDLMSEDSFDEFSKFFDDFEMEEVE</sequence>
<gene>
    <name evidence="1" type="ORF">CLUMA_CG004334</name>
</gene>
<dbReference type="Proteomes" id="UP000183832">
    <property type="component" value="Unassembled WGS sequence"/>
</dbReference>
<proteinExistence type="predicted"/>
<protein>
    <submittedName>
        <fullName evidence="1">CLUMA_CG004334, isoform A</fullName>
    </submittedName>
</protein>